<feature type="domain" description="Baseplate structural protein Gp10 C-terminal" evidence="1">
    <location>
        <begin position="7"/>
        <end position="101"/>
    </location>
</feature>
<dbReference type="InterPro" id="IPR053827">
    <property type="entry name" value="Gp10_C"/>
</dbReference>
<protein>
    <submittedName>
        <fullName evidence="2">Baseplate protein</fullName>
    </submittedName>
</protein>
<accession>A0A8S5TYP6</accession>
<proteinExistence type="predicted"/>
<sequence length="136" mass="14163">MSNFVNLLDIIYPVASMYITTSNVSPATTIGGTWTKISGGACLAAYDSTIGYTGSKTISYNQMPVHSHAQYITANSGNPNIVRKDYAADSGSAGAQQYPQGCNTDNAGGARILPLLLRLPSVGQNYLNVIAGGANV</sequence>
<name>A0A8S5TYP6_9CAUD</name>
<dbReference type="EMBL" id="BK015962">
    <property type="protein sequence ID" value="DAF87326.1"/>
    <property type="molecule type" value="Genomic_DNA"/>
</dbReference>
<evidence type="ECO:0000313" key="2">
    <source>
        <dbReference type="EMBL" id="DAF87326.1"/>
    </source>
</evidence>
<reference evidence="2" key="1">
    <citation type="journal article" date="2021" name="Proc. Natl. Acad. Sci. U.S.A.">
        <title>A Catalog of Tens of Thousands of Viruses from Human Metagenomes Reveals Hidden Associations with Chronic Diseases.</title>
        <authorList>
            <person name="Tisza M.J."/>
            <person name="Buck C.B."/>
        </authorList>
    </citation>
    <scope>NUCLEOTIDE SEQUENCE</scope>
    <source>
        <strain evidence="2">CtnPP24</strain>
    </source>
</reference>
<organism evidence="2">
    <name type="scientific">Siphoviridae sp. ctnPP24</name>
    <dbReference type="NCBI Taxonomy" id="2825662"/>
    <lineage>
        <taxon>Viruses</taxon>
        <taxon>Duplodnaviria</taxon>
        <taxon>Heunggongvirae</taxon>
        <taxon>Uroviricota</taxon>
        <taxon>Caudoviricetes</taxon>
    </lineage>
</organism>
<dbReference type="Pfam" id="PF21939">
    <property type="entry name" value="Gp10_C"/>
    <property type="match status" value="1"/>
</dbReference>
<evidence type="ECO:0000259" key="1">
    <source>
        <dbReference type="Pfam" id="PF21939"/>
    </source>
</evidence>